<dbReference type="RefSeq" id="WP_346750406.1">
    <property type="nucleotide sequence ID" value="NZ_JAUJEA010000001.1"/>
</dbReference>
<proteinExistence type="predicted"/>
<dbReference type="Proteomes" id="UP001172082">
    <property type="component" value="Unassembled WGS sequence"/>
</dbReference>
<sequence length="318" mass="36169">MTKYIHSVFTFLTMLLLTSCLEEVNESSLTGDERIVINALITNDEGPYFVRVSKSSTRLQDFTTDEAFGFIQKIDDRFVFEPVTDAIVTIQDDLGNIDILELWDETYPNAAVADSWAELGFYRTTTDLRGEPGRTYTLTVKYNGQEYKAEASMPSAPPKIDEVTFVDKILTSGQPEPFKIPVVSFDEPQDHKNYYMFFFRNHEENVLRNNLWTMLYEDFITFDDEFLKPRVENLNLDSGIEVGESLDPLFSGRDVEIEIHTLSKSAFKYYESLKEQIRNDGGTFSPAPASPPTNISNGGLGFFRVSAVNEIVVPFPED</sequence>
<protein>
    <submittedName>
        <fullName evidence="1">DUF4249 domain-containing protein</fullName>
    </submittedName>
</protein>
<organism evidence="1 2">
    <name type="scientific">Splendidivirga corallicola</name>
    <dbReference type="NCBI Taxonomy" id="3051826"/>
    <lineage>
        <taxon>Bacteria</taxon>
        <taxon>Pseudomonadati</taxon>
        <taxon>Bacteroidota</taxon>
        <taxon>Cytophagia</taxon>
        <taxon>Cytophagales</taxon>
        <taxon>Splendidivirgaceae</taxon>
        <taxon>Splendidivirga</taxon>
    </lineage>
</organism>
<reference evidence="1" key="1">
    <citation type="submission" date="2023-06" db="EMBL/GenBank/DDBJ databases">
        <title>Genomic of Parafulvivirga corallium.</title>
        <authorList>
            <person name="Wang G."/>
        </authorList>
    </citation>
    <scope>NUCLEOTIDE SEQUENCE</scope>
    <source>
        <strain evidence="1">BMA10</strain>
    </source>
</reference>
<keyword evidence="2" id="KW-1185">Reference proteome</keyword>
<evidence type="ECO:0000313" key="2">
    <source>
        <dbReference type="Proteomes" id="UP001172082"/>
    </source>
</evidence>
<accession>A0ABT8KI34</accession>
<name>A0ABT8KI34_9BACT</name>
<gene>
    <name evidence="1" type="ORF">QQ008_03390</name>
</gene>
<dbReference type="PROSITE" id="PS51257">
    <property type="entry name" value="PROKAR_LIPOPROTEIN"/>
    <property type="match status" value="1"/>
</dbReference>
<dbReference type="InterPro" id="IPR025345">
    <property type="entry name" value="DUF4249"/>
</dbReference>
<comment type="caution">
    <text evidence="1">The sequence shown here is derived from an EMBL/GenBank/DDBJ whole genome shotgun (WGS) entry which is preliminary data.</text>
</comment>
<evidence type="ECO:0000313" key="1">
    <source>
        <dbReference type="EMBL" id="MDN5200381.1"/>
    </source>
</evidence>
<dbReference type="Pfam" id="PF14054">
    <property type="entry name" value="DUF4249"/>
    <property type="match status" value="1"/>
</dbReference>
<dbReference type="EMBL" id="JAUJEA010000001">
    <property type="protein sequence ID" value="MDN5200381.1"/>
    <property type="molecule type" value="Genomic_DNA"/>
</dbReference>